<sequence>MQTSQHLSCPGRRQLETTDDDDDRHRYHSNPTTSSFNAQAITDEQSLATTTATTPPTETHGRYASKEMASLFFTAVRPPQRCGVGRKPPTTPRTDSGCGESSSSALNLALAEEELGPPITDEAIVQMRVNLDLTPKQITIARKEEMKRQHDAMVRIHTFCVVSTHSIEVWV</sequence>
<feature type="compositionally biased region" description="Polar residues" evidence="1">
    <location>
        <begin position="29"/>
        <end position="41"/>
    </location>
</feature>
<organism evidence="2 3">
    <name type="scientific">Scleroderma citrinum Foug A</name>
    <dbReference type="NCBI Taxonomy" id="1036808"/>
    <lineage>
        <taxon>Eukaryota</taxon>
        <taxon>Fungi</taxon>
        <taxon>Dikarya</taxon>
        <taxon>Basidiomycota</taxon>
        <taxon>Agaricomycotina</taxon>
        <taxon>Agaricomycetes</taxon>
        <taxon>Agaricomycetidae</taxon>
        <taxon>Boletales</taxon>
        <taxon>Sclerodermatineae</taxon>
        <taxon>Sclerodermataceae</taxon>
        <taxon>Scleroderma</taxon>
    </lineage>
</organism>
<dbReference type="EMBL" id="KN822899">
    <property type="protein sequence ID" value="KIM49975.1"/>
    <property type="molecule type" value="Genomic_DNA"/>
</dbReference>
<dbReference type="InParanoid" id="A0A0C3CMR5"/>
<protein>
    <submittedName>
        <fullName evidence="2">Uncharacterized protein</fullName>
    </submittedName>
</protein>
<name>A0A0C3CMR5_9AGAM</name>
<dbReference type="Proteomes" id="UP000053989">
    <property type="component" value="Unassembled WGS sequence"/>
</dbReference>
<dbReference type="AlphaFoldDB" id="A0A0C3CMR5"/>
<evidence type="ECO:0000256" key="1">
    <source>
        <dbReference type="SAM" id="MobiDB-lite"/>
    </source>
</evidence>
<keyword evidence="3" id="KW-1185">Reference proteome</keyword>
<accession>A0A0C3CMR5</accession>
<reference evidence="2 3" key="1">
    <citation type="submission" date="2014-04" db="EMBL/GenBank/DDBJ databases">
        <authorList>
            <consortium name="DOE Joint Genome Institute"/>
            <person name="Kuo A."/>
            <person name="Kohler A."/>
            <person name="Nagy L.G."/>
            <person name="Floudas D."/>
            <person name="Copeland A."/>
            <person name="Barry K.W."/>
            <person name="Cichocki N."/>
            <person name="Veneault-Fourrey C."/>
            <person name="LaButti K."/>
            <person name="Lindquist E.A."/>
            <person name="Lipzen A."/>
            <person name="Lundell T."/>
            <person name="Morin E."/>
            <person name="Murat C."/>
            <person name="Sun H."/>
            <person name="Tunlid A."/>
            <person name="Henrissat B."/>
            <person name="Grigoriev I.V."/>
            <person name="Hibbett D.S."/>
            <person name="Martin F."/>
            <person name="Nordberg H.P."/>
            <person name="Cantor M.N."/>
            <person name="Hua S.X."/>
        </authorList>
    </citation>
    <scope>NUCLEOTIDE SEQUENCE [LARGE SCALE GENOMIC DNA]</scope>
    <source>
        <strain evidence="2 3">Foug A</strain>
    </source>
</reference>
<evidence type="ECO:0000313" key="2">
    <source>
        <dbReference type="EMBL" id="KIM49975.1"/>
    </source>
</evidence>
<dbReference type="Gene3D" id="1.10.275.60">
    <property type="match status" value="1"/>
</dbReference>
<feature type="region of interest" description="Disordered" evidence="1">
    <location>
        <begin position="79"/>
        <end position="102"/>
    </location>
</feature>
<reference evidence="3" key="2">
    <citation type="submission" date="2015-01" db="EMBL/GenBank/DDBJ databases">
        <title>Evolutionary Origins and Diversification of the Mycorrhizal Mutualists.</title>
        <authorList>
            <consortium name="DOE Joint Genome Institute"/>
            <consortium name="Mycorrhizal Genomics Consortium"/>
            <person name="Kohler A."/>
            <person name="Kuo A."/>
            <person name="Nagy L.G."/>
            <person name="Floudas D."/>
            <person name="Copeland A."/>
            <person name="Barry K.W."/>
            <person name="Cichocki N."/>
            <person name="Veneault-Fourrey C."/>
            <person name="LaButti K."/>
            <person name="Lindquist E.A."/>
            <person name="Lipzen A."/>
            <person name="Lundell T."/>
            <person name="Morin E."/>
            <person name="Murat C."/>
            <person name="Riley R."/>
            <person name="Ohm R."/>
            <person name="Sun H."/>
            <person name="Tunlid A."/>
            <person name="Henrissat B."/>
            <person name="Grigoriev I.V."/>
            <person name="Hibbett D.S."/>
            <person name="Martin F."/>
        </authorList>
    </citation>
    <scope>NUCLEOTIDE SEQUENCE [LARGE SCALE GENOMIC DNA]</scope>
    <source>
        <strain evidence="3">Foug A</strain>
    </source>
</reference>
<feature type="region of interest" description="Disordered" evidence="1">
    <location>
        <begin position="1"/>
        <end position="41"/>
    </location>
</feature>
<dbReference type="HOGENOM" id="CLU_1563804_0_0_1"/>
<gene>
    <name evidence="2" type="ORF">SCLCIDRAFT_34844</name>
</gene>
<dbReference type="STRING" id="1036808.A0A0C3CMR5"/>
<proteinExistence type="predicted"/>
<evidence type="ECO:0000313" key="3">
    <source>
        <dbReference type="Proteomes" id="UP000053989"/>
    </source>
</evidence>